<name>A0A378PXY4_MORBO</name>
<keyword evidence="2" id="KW-0812">Transmembrane</keyword>
<sequence length="171" mass="18886">MNKQQGFTLIELVITIVILGILAAIAIPSYRQFLIKNSESQAQARMATIQMDLDKWRASTLTFSGFRIRQVADNGEETFTDATTISVPTNNPKYTIELTNGQGGALSSAARDINTVRAGTSWVMVARPTQDNEQAKVILMNSQGQRCMSEDRNFCPDNSINDCSCEGEISW</sequence>
<accession>A0A378PXY4</accession>
<keyword evidence="2" id="KW-0472">Membrane</keyword>
<dbReference type="InterPro" id="IPR012902">
    <property type="entry name" value="N_methyl_site"/>
</dbReference>
<dbReference type="RefSeq" id="WP_115370205.1">
    <property type="nucleotide sequence ID" value="NZ_UGPZ01000003.1"/>
</dbReference>
<dbReference type="InterPro" id="IPR000983">
    <property type="entry name" value="Bac_GSPG_pilin"/>
</dbReference>
<keyword evidence="1" id="KW-0488">Methylation</keyword>
<organism evidence="3 4">
    <name type="scientific">Moraxella bovis</name>
    <dbReference type="NCBI Taxonomy" id="476"/>
    <lineage>
        <taxon>Bacteria</taxon>
        <taxon>Pseudomonadati</taxon>
        <taxon>Pseudomonadota</taxon>
        <taxon>Gammaproteobacteria</taxon>
        <taxon>Moraxellales</taxon>
        <taxon>Moraxellaceae</taxon>
        <taxon>Moraxella</taxon>
    </lineage>
</organism>
<dbReference type="EMBL" id="UGPZ01000003">
    <property type="protein sequence ID" value="STY93146.1"/>
    <property type="molecule type" value="Genomic_DNA"/>
</dbReference>
<dbReference type="AlphaFoldDB" id="A0A378PXY4"/>
<evidence type="ECO:0000256" key="1">
    <source>
        <dbReference type="ARBA" id="ARBA00022481"/>
    </source>
</evidence>
<dbReference type="PROSITE" id="PS00409">
    <property type="entry name" value="PROKAR_NTER_METHYL"/>
    <property type="match status" value="1"/>
</dbReference>
<dbReference type="InterPro" id="IPR045584">
    <property type="entry name" value="Pilin-like"/>
</dbReference>
<dbReference type="GO" id="GO:0015628">
    <property type="term" value="P:protein secretion by the type II secretion system"/>
    <property type="evidence" value="ECO:0007669"/>
    <property type="project" value="InterPro"/>
</dbReference>
<evidence type="ECO:0000313" key="3">
    <source>
        <dbReference type="EMBL" id="STY93146.1"/>
    </source>
</evidence>
<dbReference type="NCBIfam" id="TIGR02532">
    <property type="entry name" value="IV_pilin_GFxxxE"/>
    <property type="match status" value="1"/>
</dbReference>
<dbReference type="Proteomes" id="UP000254133">
    <property type="component" value="Unassembled WGS sequence"/>
</dbReference>
<protein>
    <submittedName>
        <fullName evidence="3">Pilin</fullName>
    </submittedName>
</protein>
<feature type="transmembrane region" description="Helical" evidence="2">
    <location>
        <begin position="6"/>
        <end position="27"/>
    </location>
</feature>
<dbReference type="Pfam" id="PF07963">
    <property type="entry name" value="N_methyl"/>
    <property type="match status" value="1"/>
</dbReference>
<keyword evidence="2" id="KW-1133">Transmembrane helix</keyword>
<evidence type="ECO:0000256" key="2">
    <source>
        <dbReference type="SAM" id="Phobius"/>
    </source>
</evidence>
<gene>
    <name evidence="3" type="primary">pilE</name>
    <name evidence="3" type="ORF">NCTC9426_01863</name>
</gene>
<dbReference type="PRINTS" id="PR00813">
    <property type="entry name" value="BCTERIALGSPG"/>
</dbReference>
<dbReference type="GO" id="GO:0015627">
    <property type="term" value="C:type II protein secretion system complex"/>
    <property type="evidence" value="ECO:0007669"/>
    <property type="project" value="InterPro"/>
</dbReference>
<dbReference type="Gene3D" id="3.30.700.10">
    <property type="entry name" value="Glycoprotein, Type 4 Pilin"/>
    <property type="match status" value="1"/>
</dbReference>
<reference evidence="3 4" key="1">
    <citation type="submission" date="2018-06" db="EMBL/GenBank/DDBJ databases">
        <authorList>
            <consortium name="Pathogen Informatics"/>
            <person name="Doyle S."/>
        </authorList>
    </citation>
    <scope>NUCLEOTIDE SEQUENCE [LARGE SCALE GENOMIC DNA]</scope>
    <source>
        <strain evidence="3 4">NCTC9426</strain>
    </source>
</reference>
<evidence type="ECO:0000313" key="4">
    <source>
        <dbReference type="Proteomes" id="UP000254133"/>
    </source>
</evidence>
<proteinExistence type="predicted"/>
<dbReference type="SUPFAM" id="SSF54523">
    <property type="entry name" value="Pili subunits"/>
    <property type="match status" value="1"/>
</dbReference>